<accession>J9CUF4</accession>
<name>J9CUF4_9ZZZZ</name>
<feature type="transmembrane region" description="Helical" evidence="1">
    <location>
        <begin position="82"/>
        <end position="102"/>
    </location>
</feature>
<dbReference type="AlphaFoldDB" id="J9CUF4"/>
<feature type="transmembrane region" description="Helical" evidence="1">
    <location>
        <begin position="50"/>
        <end position="70"/>
    </location>
</feature>
<comment type="caution">
    <text evidence="2">The sequence shown here is derived from an EMBL/GenBank/DDBJ whole genome shotgun (WGS) entry which is preliminary data.</text>
</comment>
<organism evidence="2">
    <name type="scientific">gut metagenome</name>
    <dbReference type="NCBI Taxonomy" id="749906"/>
    <lineage>
        <taxon>unclassified sequences</taxon>
        <taxon>metagenomes</taxon>
        <taxon>organismal metagenomes</taxon>
    </lineage>
</organism>
<keyword evidence="1" id="KW-1133">Transmembrane helix</keyword>
<keyword evidence="1" id="KW-0472">Membrane</keyword>
<evidence type="ECO:0000256" key="1">
    <source>
        <dbReference type="SAM" id="Phobius"/>
    </source>
</evidence>
<dbReference type="EMBL" id="AMCI01002007">
    <property type="protein sequence ID" value="EJX03856.1"/>
    <property type="molecule type" value="Genomic_DNA"/>
</dbReference>
<sequence length="114" mass="12874">MLICSFLDFINTFISLVVGLAYRLVDFCQFAQFFQVIVHLLVADDGQSHVILAMDVLVFVQYGFAVFVQFNLQAVGSLDCGYFDVVGLYIASFISHLCFYRVNANSIVSNSFRF</sequence>
<proteinExistence type="predicted"/>
<gene>
    <name evidence="2" type="ORF">EVA_08039</name>
</gene>
<keyword evidence="1" id="KW-0812">Transmembrane</keyword>
<protein>
    <submittedName>
        <fullName evidence="2">Membrane protein</fullName>
    </submittedName>
</protein>
<reference evidence="2" key="1">
    <citation type="journal article" date="2012" name="PLoS ONE">
        <title>Gene sets for utilization of primary and secondary nutrition supplies in the distal gut of endangered iberian lynx.</title>
        <authorList>
            <person name="Alcaide M."/>
            <person name="Messina E."/>
            <person name="Richter M."/>
            <person name="Bargiela R."/>
            <person name="Peplies J."/>
            <person name="Huws S.A."/>
            <person name="Newbold C.J."/>
            <person name="Golyshin P.N."/>
            <person name="Simon M.A."/>
            <person name="Lopez G."/>
            <person name="Yakimov M.M."/>
            <person name="Ferrer M."/>
        </authorList>
    </citation>
    <scope>NUCLEOTIDE SEQUENCE</scope>
</reference>
<evidence type="ECO:0000313" key="2">
    <source>
        <dbReference type="EMBL" id="EJX03856.1"/>
    </source>
</evidence>